<dbReference type="Pfam" id="PF00293">
    <property type="entry name" value="NUDIX"/>
    <property type="match status" value="1"/>
</dbReference>
<accession>A0A556AYL1</accession>
<dbReference type="Gene3D" id="3.90.79.10">
    <property type="entry name" value="Nucleoside Triphosphate Pyrophosphohydrolase"/>
    <property type="match status" value="1"/>
</dbReference>
<evidence type="ECO:0000256" key="5">
    <source>
        <dbReference type="ARBA" id="ARBA00022801"/>
    </source>
</evidence>
<comment type="caution">
    <text evidence="9">The sequence shown here is derived from an EMBL/GenBank/DDBJ whole genome shotgun (WGS) entry which is preliminary data.</text>
</comment>
<evidence type="ECO:0000256" key="1">
    <source>
        <dbReference type="ARBA" id="ARBA00000847"/>
    </source>
</evidence>
<dbReference type="PANTHER" id="PTHR11839">
    <property type="entry name" value="UDP/ADP-SUGAR PYROPHOSPHATASE"/>
    <property type="match status" value="1"/>
</dbReference>
<evidence type="ECO:0000259" key="8">
    <source>
        <dbReference type="PROSITE" id="PS51462"/>
    </source>
</evidence>
<dbReference type="GO" id="GO:0019693">
    <property type="term" value="P:ribose phosphate metabolic process"/>
    <property type="evidence" value="ECO:0007669"/>
    <property type="project" value="TreeGrafter"/>
</dbReference>
<dbReference type="RefSeq" id="WP_143946905.1">
    <property type="nucleotide sequence ID" value="NZ_BAABMB010000004.1"/>
</dbReference>
<reference evidence="9 10" key="1">
    <citation type="submission" date="2019-07" db="EMBL/GenBank/DDBJ databases">
        <title>Qingshengfaniella alkalisoli gen. nov., sp. nov., isolated from saline soil.</title>
        <authorList>
            <person name="Xu L."/>
            <person name="Huang X.-X."/>
            <person name="Sun J.-Q."/>
        </authorList>
    </citation>
    <scope>NUCLEOTIDE SEQUENCE [LARGE SCALE GENOMIC DNA]</scope>
    <source>
        <strain evidence="9 10">DSM 27279</strain>
    </source>
</reference>
<evidence type="ECO:0000313" key="9">
    <source>
        <dbReference type="EMBL" id="TSH98023.1"/>
    </source>
</evidence>
<evidence type="ECO:0000256" key="7">
    <source>
        <dbReference type="ARBA" id="ARBA00032272"/>
    </source>
</evidence>
<proteinExistence type="inferred from homology"/>
<dbReference type="InterPro" id="IPR000086">
    <property type="entry name" value="NUDIX_hydrolase_dom"/>
</dbReference>
<dbReference type="SUPFAM" id="SSF55811">
    <property type="entry name" value="Nudix"/>
    <property type="match status" value="1"/>
</dbReference>
<feature type="domain" description="Nudix hydrolase" evidence="8">
    <location>
        <begin position="48"/>
        <end position="175"/>
    </location>
</feature>
<protein>
    <recommendedName>
        <fullName evidence="4">GDP-mannose pyrophosphatase</fullName>
    </recommendedName>
    <alternativeName>
        <fullName evidence="6">GDP-mannose hydrolase</fullName>
    </alternativeName>
    <alternativeName>
        <fullName evidence="7">GDPMK</fullName>
    </alternativeName>
</protein>
<dbReference type="GO" id="GO:0005829">
    <property type="term" value="C:cytosol"/>
    <property type="evidence" value="ECO:0007669"/>
    <property type="project" value="TreeGrafter"/>
</dbReference>
<organism evidence="9 10">
    <name type="scientific">Verticiella sediminum</name>
    <dbReference type="NCBI Taxonomy" id="1247510"/>
    <lineage>
        <taxon>Bacteria</taxon>
        <taxon>Pseudomonadati</taxon>
        <taxon>Pseudomonadota</taxon>
        <taxon>Betaproteobacteria</taxon>
        <taxon>Burkholderiales</taxon>
        <taxon>Alcaligenaceae</taxon>
        <taxon>Verticiella</taxon>
    </lineage>
</organism>
<evidence type="ECO:0000256" key="4">
    <source>
        <dbReference type="ARBA" id="ARBA00016377"/>
    </source>
</evidence>
<evidence type="ECO:0000256" key="2">
    <source>
        <dbReference type="ARBA" id="ARBA00001946"/>
    </source>
</evidence>
<dbReference type="PANTHER" id="PTHR11839:SF18">
    <property type="entry name" value="NUDIX HYDROLASE DOMAIN-CONTAINING PROTEIN"/>
    <property type="match status" value="1"/>
</dbReference>
<dbReference type="AlphaFoldDB" id="A0A556AYL1"/>
<dbReference type="GO" id="GO:0006753">
    <property type="term" value="P:nucleoside phosphate metabolic process"/>
    <property type="evidence" value="ECO:0007669"/>
    <property type="project" value="TreeGrafter"/>
</dbReference>
<dbReference type="PROSITE" id="PS51462">
    <property type="entry name" value="NUDIX"/>
    <property type="match status" value="1"/>
</dbReference>
<keyword evidence="5 9" id="KW-0378">Hydrolase</keyword>
<dbReference type="OrthoDB" id="9806150at2"/>
<keyword evidence="10" id="KW-1185">Reference proteome</keyword>
<comment type="catalytic activity">
    <reaction evidence="1">
        <text>GDP-alpha-D-mannose + H2O = alpha-D-mannose 1-phosphate + GMP + 2 H(+)</text>
        <dbReference type="Rhea" id="RHEA:27978"/>
        <dbReference type="ChEBI" id="CHEBI:15377"/>
        <dbReference type="ChEBI" id="CHEBI:15378"/>
        <dbReference type="ChEBI" id="CHEBI:57527"/>
        <dbReference type="ChEBI" id="CHEBI:58115"/>
        <dbReference type="ChEBI" id="CHEBI:58409"/>
    </reaction>
</comment>
<comment type="similarity">
    <text evidence="3">Belongs to the Nudix hydrolase family. NudK subfamily.</text>
</comment>
<comment type="cofactor">
    <cofactor evidence="2">
        <name>Mg(2+)</name>
        <dbReference type="ChEBI" id="CHEBI:18420"/>
    </cofactor>
</comment>
<sequence>MSQNTSTSSLTETTLDSEVLVRGGFLEVRRDHVRLPDGATTTREYIVHPGAVVVIPLLDDGRLVMERQYRYPVRQAMIEFPAGKLDPGEDLQVCGERELREETGYSAMQWAYAGQIHIAIGYSDEVLHVYLARGLRAGERKLDEGEFLDVFTMSRDELARACLDGSITDAKTLSCALRLRAMDEGEWQPDWQPARLG</sequence>
<dbReference type="EMBL" id="VLTJ01000007">
    <property type="protein sequence ID" value="TSH98023.1"/>
    <property type="molecule type" value="Genomic_DNA"/>
</dbReference>
<name>A0A556AYL1_9BURK</name>
<evidence type="ECO:0000256" key="3">
    <source>
        <dbReference type="ARBA" id="ARBA00007275"/>
    </source>
</evidence>
<dbReference type="GO" id="GO:0016787">
    <property type="term" value="F:hydrolase activity"/>
    <property type="evidence" value="ECO:0007669"/>
    <property type="project" value="UniProtKB-KW"/>
</dbReference>
<evidence type="ECO:0000256" key="6">
    <source>
        <dbReference type="ARBA" id="ARBA00032162"/>
    </source>
</evidence>
<dbReference type="Proteomes" id="UP000318405">
    <property type="component" value="Unassembled WGS sequence"/>
</dbReference>
<dbReference type="InterPro" id="IPR015797">
    <property type="entry name" value="NUDIX_hydrolase-like_dom_sf"/>
</dbReference>
<evidence type="ECO:0000313" key="10">
    <source>
        <dbReference type="Proteomes" id="UP000318405"/>
    </source>
</evidence>
<gene>
    <name evidence="9" type="ORF">FOZ76_04345</name>
</gene>